<feature type="transmembrane region" description="Helical" evidence="5">
    <location>
        <begin position="35"/>
        <end position="55"/>
    </location>
</feature>
<feature type="transmembrane region" description="Helical" evidence="5">
    <location>
        <begin position="6"/>
        <end position="28"/>
    </location>
</feature>
<dbReference type="PANTHER" id="PTHR16950">
    <property type="entry name" value="ZINC TRANSPORTER SLC39A7 HISTIDINE-RICH MEMBRANE PROTEIN KE4"/>
    <property type="match status" value="1"/>
</dbReference>
<evidence type="ECO:0000256" key="3">
    <source>
        <dbReference type="ARBA" id="ARBA00022989"/>
    </source>
</evidence>
<dbReference type="GO" id="GO:0016020">
    <property type="term" value="C:membrane"/>
    <property type="evidence" value="ECO:0007669"/>
    <property type="project" value="UniProtKB-SubCell"/>
</dbReference>
<dbReference type="GO" id="GO:0005385">
    <property type="term" value="F:zinc ion transmembrane transporter activity"/>
    <property type="evidence" value="ECO:0007669"/>
    <property type="project" value="TreeGrafter"/>
</dbReference>
<feature type="transmembrane region" description="Helical" evidence="5">
    <location>
        <begin position="173"/>
        <end position="194"/>
    </location>
</feature>
<evidence type="ECO:0008006" key="8">
    <source>
        <dbReference type="Google" id="ProtNLM"/>
    </source>
</evidence>
<organism evidence="6 7">
    <name type="scientific">Candidatus Uhrbacteria bacterium RIFCSPHIGHO2_12_FULL_60_25</name>
    <dbReference type="NCBI Taxonomy" id="1802399"/>
    <lineage>
        <taxon>Bacteria</taxon>
        <taxon>Candidatus Uhriibacteriota</taxon>
    </lineage>
</organism>
<feature type="transmembrane region" description="Helical" evidence="5">
    <location>
        <begin position="67"/>
        <end position="87"/>
    </location>
</feature>
<sequence>MTPFVAALIAGTLVGLIAFIGFGSLFIAKTRLARILEGVVAFAAGGLLGAAFFNLLPESVEAGGPTFVMTLVGIVVFFVLDSLLWVYHCHGGHRLHGEIHGHGSCPIKPVGYLNLMGDALHNLTDGIVVGSAFLVSIPLGVATTVAVAFHEIPQEIGDFGILIYSGFSNRKALLWNFVIALTMLLGIVAVFVAQPYVANLTLYTIPFAAGGFIYMACTNLLSEIKEEESIGTRAVQFAFFLLGLAVLWLTKGLAA</sequence>
<dbReference type="Pfam" id="PF02535">
    <property type="entry name" value="Zip"/>
    <property type="match status" value="1"/>
</dbReference>
<keyword evidence="4 5" id="KW-0472">Membrane</keyword>
<keyword evidence="3 5" id="KW-1133">Transmembrane helix</keyword>
<feature type="transmembrane region" description="Helical" evidence="5">
    <location>
        <begin position="234"/>
        <end position="254"/>
    </location>
</feature>
<dbReference type="Proteomes" id="UP000176603">
    <property type="component" value="Unassembled WGS sequence"/>
</dbReference>
<evidence type="ECO:0000256" key="2">
    <source>
        <dbReference type="ARBA" id="ARBA00022692"/>
    </source>
</evidence>
<reference evidence="6 7" key="1">
    <citation type="journal article" date="2016" name="Nat. Commun.">
        <title>Thousands of microbial genomes shed light on interconnected biogeochemical processes in an aquifer system.</title>
        <authorList>
            <person name="Anantharaman K."/>
            <person name="Brown C.T."/>
            <person name="Hug L.A."/>
            <person name="Sharon I."/>
            <person name="Castelle C.J."/>
            <person name="Probst A.J."/>
            <person name="Thomas B.C."/>
            <person name="Singh A."/>
            <person name="Wilkins M.J."/>
            <person name="Karaoz U."/>
            <person name="Brodie E.L."/>
            <person name="Williams K.H."/>
            <person name="Hubbard S.S."/>
            <person name="Banfield J.F."/>
        </authorList>
    </citation>
    <scope>NUCLEOTIDE SEQUENCE [LARGE SCALE GENOMIC DNA]</scope>
</reference>
<evidence type="ECO:0000256" key="1">
    <source>
        <dbReference type="ARBA" id="ARBA00004141"/>
    </source>
</evidence>
<dbReference type="AlphaFoldDB" id="A0A1F7UKR0"/>
<protein>
    <recommendedName>
        <fullName evidence="8">ZIP family metal transporter</fullName>
    </recommendedName>
</protein>
<dbReference type="STRING" id="1802399.A3E39_04645"/>
<dbReference type="PANTHER" id="PTHR16950:SF16">
    <property type="entry name" value="ZINC TRANSPORTER ZIP13"/>
    <property type="match status" value="1"/>
</dbReference>
<name>A0A1F7UKR0_9BACT</name>
<comment type="subcellular location">
    <subcellularLocation>
        <location evidence="1">Membrane</location>
        <topology evidence="1">Multi-pass membrane protein</topology>
    </subcellularLocation>
</comment>
<dbReference type="EMBL" id="MGEH01000033">
    <property type="protein sequence ID" value="OGL78324.1"/>
    <property type="molecule type" value="Genomic_DNA"/>
</dbReference>
<dbReference type="GO" id="GO:0006882">
    <property type="term" value="P:intracellular zinc ion homeostasis"/>
    <property type="evidence" value="ECO:0007669"/>
    <property type="project" value="TreeGrafter"/>
</dbReference>
<proteinExistence type="predicted"/>
<evidence type="ECO:0000256" key="4">
    <source>
        <dbReference type="ARBA" id="ARBA00023136"/>
    </source>
</evidence>
<evidence type="ECO:0000313" key="6">
    <source>
        <dbReference type="EMBL" id="OGL78324.1"/>
    </source>
</evidence>
<keyword evidence="2 5" id="KW-0812">Transmembrane</keyword>
<feature type="transmembrane region" description="Helical" evidence="5">
    <location>
        <begin position="200"/>
        <end position="222"/>
    </location>
</feature>
<evidence type="ECO:0000256" key="5">
    <source>
        <dbReference type="SAM" id="Phobius"/>
    </source>
</evidence>
<evidence type="ECO:0000313" key="7">
    <source>
        <dbReference type="Proteomes" id="UP000176603"/>
    </source>
</evidence>
<comment type="caution">
    <text evidence="6">The sequence shown here is derived from an EMBL/GenBank/DDBJ whole genome shotgun (WGS) entry which is preliminary data.</text>
</comment>
<gene>
    <name evidence="6" type="ORF">A3E39_04645</name>
</gene>
<dbReference type="InterPro" id="IPR003689">
    <property type="entry name" value="ZIP"/>
</dbReference>
<accession>A0A1F7UKR0</accession>